<dbReference type="InterPro" id="IPR015946">
    <property type="entry name" value="KH_dom-like_a/b"/>
</dbReference>
<organism evidence="1 2">
    <name type="scientific">Enhydrobacter aerosaccus</name>
    <dbReference type="NCBI Taxonomy" id="225324"/>
    <lineage>
        <taxon>Bacteria</taxon>
        <taxon>Pseudomonadati</taxon>
        <taxon>Pseudomonadota</taxon>
        <taxon>Alphaproteobacteria</taxon>
        <taxon>Hyphomicrobiales</taxon>
        <taxon>Enhydrobacter</taxon>
    </lineage>
</organism>
<proteinExistence type="predicted"/>
<dbReference type="EMBL" id="FUWJ01000007">
    <property type="protein sequence ID" value="SKA25150.1"/>
    <property type="molecule type" value="Genomic_DNA"/>
</dbReference>
<dbReference type="SUPFAM" id="SSF82784">
    <property type="entry name" value="OsmC-like"/>
    <property type="match status" value="1"/>
</dbReference>
<dbReference type="Gene3D" id="3.30.300.20">
    <property type="match status" value="1"/>
</dbReference>
<dbReference type="Pfam" id="PF02566">
    <property type="entry name" value="OsmC"/>
    <property type="match status" value="1"/>
</dbReference>
<evidence type="ECO:0000313" key="1">
    <source>
        <dbReference type="EMBL" id="SKA25150.1"/>
    </source>
</evidence>
<accession>A0A1T4SA10</accession>
<dbReference type="InterPro" id="IPR003718">
    <property type="entry name" value="OsmC/Ohr_fam"/>
</dbReference>
<protein>
    <submittedName>
        <fullName evidence="1">Uncharacterized OsmC-related protein</fullName>
    </submittedName>
</protein>
<dbReference type="AlphaFoldDB" id="A0A1T4SA10"/>
<name>A0A1T4SA10_9HYPH</name>
<sequence>MSDQVSVTITRQEKYRFIVDFGLGTTPAVADEPPPLGDGAGPSPVQLLAAAVANCLSASLLFACGKFKEDPGTLKATALCRIGRNDENRLRIIALDVNMTLGVAPEALGHLDRALAQFQDFCTVSKSVEAGMPFKVTVAAPDGRILKAA</sequence>
<dbReference type="OrthoDB" id="5297623at2"/>
<keyword evidence="2" id="KW-1185">Reference proteome</keyword>
<dbReference type="Proteomes" id="UP000190092">
    <property type="component" value="Unassembled WGS sequence"/>
</dbReference>
<dbReference type="STRING" id="225324.SAMN02745126_04497"/>
<evidence type="ECO:0000313" key="2">
    <source>
        <dbReference type="Proteomes" id="UP000190092"/>
    </source>
</evidence>
<gene>
    <name evidence="1" type="ORF">SAMN02745126_04497</name>
</gene>
<reference evidence="2" key="1">
    <citation type="submission" date="2017-02" db="EMBL/GenBank/DDBJ databases">
        <authorList>
            <person name="Varghese N."/>
            <person name="Submissions S."/>
        </authorList>
    </citation>
    <scope>NUCLEOTIDE SEQUENCE [LARGE SCALE GENOMIC DNA]</scope>
    <source>
        <strain evidence="2">ATCC 27094</strain>
    </source>
</reference>
<dbReference type="InterPro" id="IPR036102">
    <property type="entry name" value="OsmC/Ohrsf"/>
</dbReference>
<dbReference type="RefSeq" id="WP_085936158.1">
    <property type="nucleotide sequence ID" value="NZ_FUWJ01000007.1"/>
</dbReference>